<dbReference type="SUPFAM" id="SSF52788">
    <property type="entry name" value="Phosphotyrosine protein phosphatases I"/>
    <property type="match status" value="1"/>
</dbReference>
<accession>A0ABU4UHU7</accession>
<dbReference type="EMBL" id="JAXARY010000017">
    <property type="protein sequence ID" value="MDX8129046.1"/>
    <property type="molecule type" value="Genomic_DNA"/>
</dbReference>
<dbReference type="InterPro" id="IPR036196">
    <property type="entry name" value="Ptyr_pPase_sf"/>
</dbReference>
<gene>
    <name evidence="2" type="ORF">QLH52_17235</name>
</gene>
<organism evidence="2 3">
    <name type="scientific">Methylomonas defluvii</name>
    <dbReference type="NCBI Taxonomy" id="3045149"/>
    <lineage>
        <taxon>Bacteria</taxon>
        <taxon>Pseudomonadati</taxon>
        <taxon>Pseudomonadota</taxon>
        <taxon>Gammaproteobacteria</taxon>
        <taxon>Methylococcales</taxon>
        <taxon>Methylococcaceae</taxon>
        <taxon>Methylomonas</taxon>
    </lineage>
</organism>
<evidence type="ECO:0000313" key="3">
    <source>
        <dbReference type="Proteomes" id="UP001284537"/>
    </source>
</evidence>
<evidence type="ECO:0000259" key="1">
    <source>
        <dbReference type="SMART" id="SM00226"/>
    </source>
</evidence>
<name>A0ABU4UHU7_9GAMM</name>
<protein>
    <submittedName>
        <fullName evidence="2">Low molecular weight phosphatase family protein</fullName>
    </submittedName>
</protein>
<reference evidence="2 3" key="1">
    <citation type="submission" date="2023-11" db="EMBL/GenBank/DDBJ databases">
        <authorList>
            <person name="Ouyang M.-Y."/>
        </authorList>
    </citation>
    <scope>NUCLEOTIDE SEQUENCE [LARGE SCALE GENOMIC DNA]</scope>
    <source>
        <strain evidence="2 3">OY6</strain>
    </source>
</reference>
<dbReference type="RefSeq" id="WP_319962362.1">
    <property type="nucleotide sequence ID" value="NZ_JAXARY010000017.1"/>
</dbReference>
<evidence type="ECO:0000313" key="2">
    <source>
        <dbReference type="EMBL" id="MDX8129046.1"/>
    </source>
</evidence>
<proteinExistence type="predicted"/>
<keyword evidence="3" id="KW-1185">Reference proteome</keyword>
<dbReference type="Pfam" id="PF01451">
    <property type="entry name" value="LMWPc"/>
    <property type="match status" value="1"/>
</dbReference>
<sequence length="151" mass="17334">MTNTHSQVLFLCTGNYYRSRFAEYLFNHHAPEYELPWRAFSRGLAIELLKDDAGPISPHTRHGLALREIPIEPVRAPIALTEHDLAAASHIIALKQTEHQPLLHSRFPNWVDRVEYWQVDDIEDVHPSEALPQIEAAVLALIRRLTDNSRS</sequence>
<dbReference type="Proteomes" id="UP001284537">
    <property type="component" value="Unassembled WGS sequence"/>
</dbReference>
<dbReference type="Gene3D" id="3.40.50.2300">
    <property type="match status" value="1"/>
</dbReference>
<dbReference type="InterPro" id="IPR023485">
    <property type="entry name" value="Ptyr_pPase"/>
</dbReference>
<dbReference type="SMART" id="SM00226">
    <property type="entry name" value="LMWPc"/>
    <property type="match status" value="1"/>
</dbReference>
<comment type="caution">
    <text evidence="2">The sequence shown here is derived from an EMBL/GenBank/DDBJ whole genome shotgun (WGS) entry which is preliminary data.</text>
</comment>
<feature type="domain" description="Phosphotyrosine protein phosphatase I" evidence="1">
    <location>
        <begin position="6"/>
        <end position="144"/>
    </location>
</feature>